<organism evidence="1">
    <name type="scientific">Timema tahoe</name>
    <dbReference type="NCBI Taxonomy" id="61484"/>
    <lineage>
        <taxon>Eukaryota</taxon>
        <taxon>Metazoa</taxon>
        <taxon>Ecdysozoa</taxon>
        <taxon>Arthropoda</taxon>
        <taxon>Hexapoda</taxon>
        <taxon>Insecta</taxon>
        <taxon>Pterygota</taxon>
        <taxon>Neoptera</taxon>
        <taxon>Polyneoptera</taxon>
        <taxon>Phasmatodea</taxon>
        <taxon>Timematodea</taxon>
        <taxon>Timematoidea</taxon>
        <taxon>Timematidae</taxon>
        <taxon>Timema</taxon>
    </lineage>
</organism>
<name>A0A7R9IKW0_9NEOP</name>
<proteinExistence type="predicted"/>
<sequence length="49" mass="5674">MCLVNQVFVAVVASEADCPVLTVLSQEGHRMYTPFTNYWTFSKQYFHTL</sequence>
<accession>A0A7R9IKW0</accession>
<dbReference type="EMBL" id="OE003604">
    <property type="protein sequence ID" value="CAD7460319.1"/>
    <property type="molecule type" value="Genomic_DNA"/>
</dbReference>
<evidence type="ECO:0000313" key="1">
    <source>
        <dbReference type="EMBL" id="CAD7460319.1"/>
    </source>
</evidence>
<protein>
    <submittedName>
        <fullName evidence="1">Uncharacterized protein</fullName>
    </submittedName>
</protein>
<reference evidence="1" key="1">
    <citation type="submission" date="2020-11" db="EMBL/GenBank/DDBJ databases">
        <authorList>
            <person name="Tran Van P."/>
        </authorList>
    </citation>
    <scope>NUCLEOTIDE SEQUENCE</scope>
</reference>
<gene>
    <name evidence="1" type="ORF">TTEB3V08_LOCUS8253</name>
</gene>
<dbReference type="AlphaFoldDB" id="A0A7R9IKW0"/>